<feature type="transmembrane region" description="Helical" evidence="1">
    <location>
        <begin position="98"/>
        <end position="123"/>
    </location>
</feature>
<dbReference type="GO" id="GO:0140359">
    <property type="term" value="F:ABC-type transporter activity"/>
    <property type="evidence" value="ECO:0007669"/>
    <property type="project" value="InterPro"/>
</dbReference>
<accession>A0A0R2CHN1</accession>
<feature type="transmembrane region" description="Helical" evidence="1">
    <location>
        <begin position="143"/>
        <end position="166"/>
    </location>
</feature>
<keyword evidence="1" id="KW-1133">Transmembrane helix</keyword>
<gene>
    <name evidence="2" type="ORF">FD21_GL001380</name>
</gene>
<dbReference type="STRING" id="1133569.FD21_GL001380"/>
<feature type="transmembrane region" description="Helical" evidence="1">
    <location>
        <begin position="18"/>
        <end position="36"/>
    </location>
</feature>
<sequence>MITLVKQEIYKLLHKKSTLILTVIQLIIMIGTAILIKSKSNLFDPTSAILDGFGGLMWSLFVLIAAAASIIAMEFQHGTIKELLYRRYYRGQILISKWLTIFLYSLYYYVMTFVVALLLKIALFNSAFKFTAIYANNMSYLKIMFLGFLGSFLTLWLLLSLVFLLANIFKSNGAAITVGIVGYFATNLISGVMFLLMNKWEWLKWNPFNMMNLSTQLLEPTAKTMTLLSTQQMVIGNLVYLVIFLALGYFVFQRRNV</sequence>
<comment type="caution">
    <text evidence="2">The sequence shown here is derived from an EMBL/GenBank/DDBJ whole genome shotgun (WGS) entry which is preliminary data.</text>
</comment>
<dbReference type="Proteomes" id="UP000051576">
    <property type="component" value="Unassembled WGS sequence"/>
</dbReference>
<name>A0A0R2CHN1_9LACO</name>
<dbReference type="OrthoDB" id="2295852at2"/>
<proteinExistence type="predicted"/>
<keyword evidence="1" id="KW-0472">Membrane</keyword>
<keyword evidence="3" id="KW-1185">Reference proteome</keyword>
<evidence type="ECO:0000256" key="1">
    <source>
        <dbReference type="SAM" id="Phobius"/>
    </source>
</evidence>
<dbReference type="Pfam" id="PF12730">
    <property type="entry name" value="ABC2_membrane_4"/>
    <property type="match status" value="1"/>
</dbReference>
<evidence type="ECO:0000313" key="3">
    <source>
        <dbReference type="Proteomes" id="UP000051576"/>
    </source>
</evidence>
<dbReference type="PANTHER" id="PTHR37305">
    <property type="entry name" value="INTEGRAL MEMBRANE PROTEIN-RELATED"/>
    <property type="match status" value="1"/>
</dbReference>
<keyword evidence="1" id="KW-0812">Transmembrane</keyword>
<dbReference type="eggNOG" id="COG1277">
    <property type="taxonomic scope" value="Bacteria"/>
</dbReference>
<evidence type="ECO:0008006" key="4">
    <source>
        <dbReference type="Google" id="ProtNLM"/>
    </source>
</evidence>
<organism evidence="2 3">
    <name type="scientific">Liquorilactobacillus vini DSM 20605</name>
    <dbReference type="NCBI Taxonomy" id="1133569"/>
    <lineage>
        <taxon>Bacteria</taxon>
        <taxon>Bacillati</taxon>
        <taxon>Bacillota</taxon>
        <taxon>Bacilli</taxon>
        <taxon>Lactobacillales</taxon>
        <taxon>Lactobacillaceae</taxon>
        <taxon>Liquorilactobacillus</taxon>
    </lineage>
</organism>
<dbReference type="AlphaFoldDB" id="A0A0R2CHN1"/>
<feature type="transmembrane region" description="Helical" evidence="1">
    <location>
        <begin position="173"/>
        <end position="197"/>
    </location>
</feature>
<evidence type="ECO:0000313" key="2">
    <source>
        <dbReference type="EMBL" id="KRM89524.1"/>
    </source>
</evidence>
<feature type="transmembrane region" description="Helical" evidence="1">
    <location>
        <begin position="56"/>
        <end position="77"/>
    </location>
</feature>
<dbReference type="PANTHER" id="PTHR37305:SF1">
    <property type="entry name" value="MEMBRANE PROTEIN"/>
    <property type="match status" value="1"/>
</dbReference>
<dbReference type="PATRIC" id="fig|1133569.4.peg.1516"/>
<protein>
    <recommendedName>
        <fullName evidence="4">ABC superfamily ATP binding cassette transporter, membrane protein</fullName>
    </recommendedName>
</protein>
<dbReference type="GO" id="GO:0005886">
    <property type="term" value="C:plasma membrane"/>
    <property type="evidence" value="ECO:0007669"/>
    <property type="project" value="UniProtKB-SubCell"/>
</dbReference>
<dbReference type="PRINTS" id="PR00173">
    <property type="entry name" value="EDTRNSPORT"/>
</dbReference>
<dbReference type="EMBL" id="AYYX01000004">
    <property type="protein sequence ID" value="KRM89524.1"/>
    <property type="molecule type" value="Genomic_DNA"/>
</dbReference>
<reference evidence="2 3" key="1">
    <citation type="journal article" date="2015" name="Genome Announc.">
        <title>Expanding the biotechnology potential of lactobacilli through comparative genomics of 213 strains and associated genera.</title>
        <authorList>
            <person name="Sun Z."/>
            <person name="Harris H.M."/>
            <person name="McCann A."/>
            <person name="Guo C."/>
            <person name="Argimon S."/>
            <person name="Zhang W."/>
            <person name="Yang X."/>
            <person name="Jeffery I.B."/>
            <person name="Cooney J.C."/>
            <person name="Kagawa T.F."/>
            <person name="Liu W."/>
            <person name="Song Y."/>
            <person name="Salvetti E."/>
            <person name="Wrobel A."/>
            <person name="Rasinkangas P."/>
            <person name="Parkhill J."/>
            <person name="Rea M.C."/>
            <person name="O'Sullivan O."/>
            <person name="Ritari J."/>
            <person name="Douillard F.P."/>
            <person name="Paul Ross R."/>
            <person name="Yang R."/>
            <person name="Briner A.E."/>
            <person name="Felis G.E."/>
            <person name="de Vos W.M."/>
            <person name="Barrangou R."/>
            <person name="Klaenhammer T.R."/>
            <person name="Caufield P.W."/>
            <person name="Cui Y."/>
            <person name="Zhang H."/>
            <person name="O'Toole P.W."/>
        </authorList>
    </citation>
    <scope>NUCLEOTIDE SEQUENCE [LARGE SCALE GENOMIC DNA]</scope>
    <source>
        <strain evidence="2 3">DSM 20605</strain>
    </source>
</reference>
<dbReference type="RefSeq" id="WP_010579871.1">
    <property type="nucleotide sequence ID" value="NZ_AHYZ01000044.1"/>
</dbReference>
<feature type="transmembrane region" description="Helical" evidence="1">
    <location>
        <begin position="233"/>
        <end position="252"/>
    </location>
</feature>